<dbReference type="InterPro" id="IPR003423">
    <property type="entry name" value="OMP_efflux"/>
</dbReference>
<reference evidence="5 8" key="1">
    <citation type="submission" date="2018-08" db="EMBL/GenBank/DDBJ databases">
        <title>Analysis of the genomic diversity of Mexican Acinetobacter haemolyticus clinical isolates.</title>
        <authorList>
            <person name="Castro-Jaimes S."/>
            <person name="Cevallos M.A."/>
        </authorList>
    </citation>
    <scope>NUCLEOTIDE SEQUENCE [LARGE SCALE GENOMIC DNA]</scope>
    <source>
        <strain evidence="5 8">AN43</strain>
    </source>
</reference>
<dbReference type="Gene3D" id="1.20.1600.10">
    <property type="entry name" value="Outer membrane efflux proteins (OEP)"/>
    <property type="match status" value="1"/>
</dbReference>
<dbReference type="Gene3D" id="2.20.200.10">
    <property type="entry name" value="Outer membrane efflux proteins (OEP)"/>
    <property type="match status" value="1"/>
</dbReference>
<evidence type="ECO:0000256" key="2">
    <source>
        <dbReference type="RuleBase" id="RU362097"/>
    </source>
</evidence>
<sequence>MKNLTLHLNRYTFLKKMSVLTTATILAGCSMAPIYERPVSPVSEHYPTGEAYPGLQVNNGKQTVAADIGWRDFYTDPVLLQLIDHALKNNHDFKVTALNVEAIEAQYRIRRADRLPHVGVTAESASQRLPSDLAYNPRMYQVGVTSVAWEVDLWGRVRSLSDQALQNYLASKEVQTASQLSLVSAVANAYLVYKADQETLGLTKATLATQQKSYDLTRKLVDVGNATRFDLRQAEIGLRTAQTNYAKFLRITAQDRNALVLLLGSPLTQELAAQLDQSPKIPDQVVMQDIPVGLPSDLLQRRPDIRAAEHKLQAANANIGAARAAFFPSITLTGSAGTASSSLDNLFNAGTGAWSFMPKINLPIFNAGLNQANLDRSHIMKQIEVINYDKSIQTAFREVADGLAGKSTLDEQIKSQQQMIAASQDAHKLATLRFDAGEDNYLAVLDSQRTLYASQQALIQTRLERLNNQVNLYKALGGGWNEHTVQIERKSLK</sequence>
<comment type="similarity">
    <text evidence="1 2">Belongs to the outer membrane factor (OMF) (TC 1.B.17) family.</text>
</comment>
<keyword evidence="2" id="KW-0564">Palmitate</keyword>
<dbReference type="SUPFAM" id="SSF56954">
    <property type="entry name" value="Outer membrane efflux proteins (OEP)"/>
    <property type="match status" value="1"/>
</dbReference>
<dbReference type="Proteomes" id="UP000294395">
    <property type="component" value="Chromosome"/>
</dbReference>
<dbReference type="InterPro" id="IPR010131">
    <property type="entry name" value="MdtP/NodT-like"/>
</dbReference>
<dbReference type="EMBL" id="WTTO01000013">
    <property type="protein sequence ID" value="NAR73169.1"/>
    <property type="molecule type" value="Genomic_DNA"/>
</dbReference>
<evidence type="ECO:0000313" key="5">
    <source>
        <dbReference type="EMBL" id="QHI14659.1"/>
    </source>
</evidence>
<organism evidence="3 7">
    <name type="scientific">Acinetobacter haemolyticus</name>
    <dbReference type="NCBI Taxonomy" id="29430"/>
    <lineage>
        <taxon>Bacteria</taxon>
        <taxon>Pseudomonadati</taxon>
        <taxon>Pseudomonadota</taxon>
        <taxon>Gammaproteobacteria</taxon>
        <taxon>Moraxellales</taxon>
        <taxon>Moraxellaceae</taxon>
        <taxon>Acinetobacter</taxon>
    </lineage>
</organism>
<dbReference type="EMBL" id="CP038009">
    <property type="protein sequence ID" value="QBQ17430.1"/>
    <property type="molecule type" value="Genomic_DNA"/>
</dbReference>
<dbReference type="GO" id="GO:0015562">
    <property type="term" value="F:efflux transmembrane transporter activity"/>
    <property type="evidence" value="ECO:0007669"/>
    <property type="project" value="InterPro"/>
</dbReference>
<evidence type="ECO:0000313" key="6">
    <source>
        <dbReference type="Proteomes" id="UP000294395"/>
    </source>
</evidence>
<dbReference type="AlphaFoldDB" id="A0A2K8Q0D0"/>
<dbReference type="GO" id="GO:0009279">
    <property type="term" value="C:cell outer membrane"/>
    <property type="evidence" value="ECO:0007669"/>
    <property type="project" value="UniProtKB-SubCell"/>
</dbReference>
<evidence type="ECO:0000313" key="3">
    <source>
        <dbReference type="EMBL" id="NAR73169.1"/>
    </source>
</evidence>
<evidence type="ECO:0000313" key="4">
    <source>
        <dbReference type="EMBL" id="QBQ17430.1"/>
    </source>
</evidence>
<evidence type="ECO:0000256" key="1">
    <source>
        <dbReference type="ARBA" id="ARBA00007613"/>
    </source>
</evidence>
<keyword evidence="2" id="KW-0812">Transmembrane</keyword>
<dbReference type="Proteomes" id="UP000451048">
    <property type="component" value="Unassembled WGS sequence"/>
</dbReference>
<name>A0A2K8Q0D0_ACIHA</name>
<keyword evidence="2" id="KW-0472">Membrane</keyword>
<protein>
    <submittedName>
        <fullName evidence="3">Efflux transporter outer membrane subunit</fullName>
    </submittedName>
</protein>
<keyword evidence="2" id="KW-0449">Lipoprotein</keyword>
<dbReference type="PANTHER" id="PTHR30203">
    <property type="entry name" value="OUTER MEMBRANE CATION EFFLUX PROTEIN"/>
    <property type="match status" value="1"/>
</dbReference>
<evidence type="ECO:0000313" key="7">
    <source>
        <dbReference type="Proteomes" id="UP000451048"/>
    </source>
</evidence>
<dbReference type="NCBIfam" id="TIGR01845">
    <property type="entry name" value="outer_NodT"/>
    <property type="match status" value="1"/>
</dbReference>
<reference evidence="3 7" key="3">
    <citation type="submission" date="2019-12" db="EMBL/GenBank/DDBJ databases">
        <title>Acinetobacter haemolyticus comparative genomics.</title>
        <authorList>
            <person name="Castro-Jaimes S."/>
            <person name="Bello-Lopez E."/>
            <person name="Velazquez-Acosta C."/>
            <person name="Volkow-Fernandez P."/>
            <person name="Lozano-Zarain P."/>
            <person name="Castillo Ramirez S."/>
            <person name="Cevallos M.A."/>
        </authorList>
    </citation>
    <scope>NUCLEOTIDE SEQUENCE [LARGE SCALE GENOMIC DNA]</scope>
    <source>
        <strain evidence="3 7">AN10</strain>
    </source>
</reference>
<evidence type="ECO:0000313" key="8">
    <source>
        <dbReference type="Proteomes" id="UP000463868"/>
    </source>
</evidence>
<dbReference type="PANTHER" id="PTHR30203:SF32">
    <property type="entry name" value="CATION EFFLUX SYSTEM PROTEIN CUSC"/>
    <property type="match status" value="1"/>
</dbReference>
<dbReference type="Pfam" id="PF02321">
    <property type="entry name" value="OEP"/>
    <property type="match status" value="2"/>
</dbReference>
<keyword evidence="2" id="KW-1134">Transmembrane beta strand</keyword>
<reference evidence="4 6" key="2">
    <citation type="submission" date="2019-03" db="EMBL/GenBank/DDBJ databases">
        <title>Complete genome sequence of two outbreak-associated Acinetobacter haemolyticus strains.</title>
        <authorList>
            <person name="Bai L."/>
            <person name="Zhang S.-C."/>
            <person name="Deng Y."/>
            <person name="Song C.-C."/>
            <person name="Kang G.-B."/>
            <person name="Dong Y."/>
            <person name="Wang Y."/>
            <person name="Gao F."/>
            <person name="Huang H."/>
        </authorList>
    </citation>
    <scope>NUCLEOTIDE SEQUENCE [LARGE SCALE GENOMIC DNA]</scope>
    <source>
        <strain evidence="4 6">TJR01</strain>
    </source>
</reference>
<dbReference type="Proteomes" id="UP000463868">
    <property type="component" value="Chromosome"/>
</dbReference>
<dbReference type="RefSeq" id="WP_008942231.1">
    <property type="nucleotide sequence ID" value="NZ_BKQF01000006.1"/>
</dbReference>
<comment type="subcellular location">
    <subcellularLocation>
        <location evidence="2">Cell outer membrane</location>
        <topology evidence="2">Lipid-anchor</topology>
    </subcellularLocation>
</comment>
<dbReference type="EMBL" id="CP031976">
    <property type="protein sequence ID" value="QHI14659.1"/>
    <property type="molecule type" value="Genomic_DNA"/>
</dbReference>
<dbReference type="PROSITE" id="PS51257">
    <property type="entry name" value="PROKAR_LIPOPROTEIN"/>
    <property type="match status" value="1"/>
</dbReference>
<accession>A0A2K8Q0D0</accession>
<proteinExistence type="inferred from homology"/>
<gene>
    <name evidence="5" type="ORF">AhaeAN43_15520</name>
    <name evidence="4" type="ORF">AHTJR_14625</name>
    <name evidence="3" type="ORF">GPS52_06605</name>
</gene>